<dbReference type="Gene3D" id="1.10.10.1210">
    <property type="entry name" value="MAGE homology domain, winged helix WH2 motif"/>
    <property type="match status" value="1"/>
</dbReference>
<dbReference type="SMART" id="SM01373">
    <property type="entry name" value="MAGE"/>
    <property type="match status" value="1"/>
</dbReference>
<dbReference type="PANTHER" id="PTHR11736">
    <property type="entry name" value="MELANOMA-ASSOCIATED ANTIGEN MAGE ANTIGEN"/>
    <property type="match status" value="1"/>
</dbReference>
<sequence>MPPVRIKLSKRYKNSKHAQHQSLQTSTQFQDLDIAQISRVSRALKETNIPSQFLMPGDFPSTPESCQNFYSSFATTANILIKPDEFSTSQKVDYSLSTSQAVSYPVSMLRDPLNEEVALLVNFLLLKYQMKQPVTKADMKAAIYKCEVSFPEILQRASECMEMLFGLDLKEVDPINHCYVLFIKLGFAYDGMMHGEAGVHKTGILILILGVIFMKGNCATEDEVWEVLNVTRICSRRKYLFFGELRQLIKDFLREGYLEFRQVANADHVQSVFLWGPRAHAETTKMKILQFLAKVNGTDPSSFPSQYEEALQDEKQKAQAKISAYCLCHYRFLY</sequence>
<dbReference type="Pfam" id="PF01454">
    <property type="entry name" value="MAGE"/>
    <property type="match status" value="1"/>
</dbReference>
<dbReference type="GeneTree" id="ENSGT00940000162825"/>
<dbReference type="FunFam" id="1.10.10.1210:FF:000001">
    <property type="entry name" value="melanoma-associated antigen D1"/>
    <property type="match status" value="1"/>
</dbReference>
<dbReference type="FunFam" id="1.10.10.1200:FF:000007">
    <property type="entry name" value="Melanoma-associated antigen C2"/>
    <property type="match status" value="1"/>
</dbReference>
<keyword evidence="3" id="KW-1185">Reference proteome</keyword>
<accession>A0A8C6DIX0</accession>
<reference evidence="2" key="2">
    <citation type="submission" date="2025-09" db="UniProtKB">
        <authorList>
            <consortium name="Ensembl"/>
        </authorList>
    </citation>
    <scope>IDENTIFICATION</scope>
</reference>
<evidence type="ECO:0000313" key="2">
    <source>
        <dbReference type="Ensembl" id="ENSMMSP00000016771.1"/>
    </source>
</evidence>
<name>A0A8C6DIX0_MOSMO</name>
<dbReference type="Proteomes" id="UP000694544">
    <property type="component" value="Unplaced"/>
</dbReference>
<dbReference type="Ensembl" id="ENSMMST00000018544.1">
    <property type="protein sequence ID" value="ENSMMSP00000016771.1"/>
    <property type="gene ID" value="ENSMMSG00000012777.1"/>
</dbReference>
<dbReference type="InterPro" id="IPR041898">
    <property type="entry name" value="MAGE_WH1"/>
</dbReference>
<proteinExistence type="predicted"/>
<dbReference type="GO" id="GO:0005634">
    <property type="term" value="C:nucleus"/>
    <property type="evidence" value="ECO:0007669"/>
    <property type="project" value="TreeGrafter"/>
</dbReference>
<feature type="domain" description="MAGE" evidence="1">
    <location>
        <begin position="113"/>
        <end position="310"/>
    </location>
</feature>
<protein>
    <recommendedName>
        <fullName evidence="1">MAGE domain-containing protein</fullName>
    </recommendedName>
</protein>
<dbReference type="GO" id="GO:0000122">
    <property type="term" value="P:negative regulation of transcription by RNA polymerase II"/>
    <property type="evidence" value="ECO:0007669"/>
    <property type="project" value="TreeGrafter"/>
</dbReference>
<dbReference type="InterPro" id="IPR037445">
    <property type="entry name" value="MAGE"/>
</dbReference>
<dbReference type="InterPro" id="IPR002190">
    <property type="entry name" value="MHD_dom"/>
</dbReference>
<reference evidence="2" key="1">
    <citation type="submission" date="2025-08" db="UniProtKB">
        <authorList>
            <consortium name="Ensembl"/>
        </authorList>
    </citation>
    <scope>IDENTIFICATION</scope>
</reference>
<dbReference type="PROSITE" id="PS50838">
    <property type="entry name" value="MAGE"/>
    <property type="match status" value="1"/>
</dbReference>
<evidence type="ECO:0000259" key="1">
    <source>
        <dbReference type="PROSITE" id="PS50838"/>
    </source>
</evidence>
<dbReference type="Gene3D" id="1.10.10.1200">
    <property type="entry name" value="MAGE homology domain, winged helix WH1 motif"/>
    <property type="match status" value="1"/>
</dbReference>
<evidence type="ECO:0000313" key="3">
    <source>
        <dbReference type="Proteomes" id="UP000694544"/>
    </source>
</evidence>
<dbReference type="InterPro" id="IPR041899">
    <property type="entry name" value="MAGE_WH2"/>
</dbReference>
<dbReference type="AlphaFoldDB" id="A0A8C6DIX0"/>
<dbReference type="PANTHER" id="PTHR11736:SF145">
    <property type="entry name" value="MELANOMA-ASSOCIATED ANTIGEN B16"/>
    <property type="match status" value="1"/>
</dbReference>
<organism evidence="2 3">
    <name type="scientific">Moschus moschiferus</name>
    <name type="common">Siberian musk deer</name>
    <name type="synonym">Moschus sibiricus</name>
    <dbReference type="NCBI Taxonomy" id="68415"/>
    <lineage>
        <taxon>Eukaryota</taxon>
        <taxon>Metazoa</taxon>
        <taxon>Chordata</taxon>
        <taxon>Craniata</taxon>
        <taxon>Vertebrata</taxon>
        <taxon>Euteleostomi</taxon>
        <taxon>Mammalia</taxon>
        <taxon>Eutheria</taxon>
        <taxon>Laurasiatheria</taxon>
        <taxon>Artiodactyla</taxon>
        <taxon>Ruminantia</taxon>
        <taxon>Pecora</taxon>
        <taxon>Moschidae</taxon>
        <taxon>Moschus</taxon>
    </lineage>
</organism>